<proteinExistence type="predicted"/>
<dbReference type="PANTHER" id="PTHR28637:SF1">
    <property type="entry name" value="DNA REPLICATION FACTOR CDT1"/>
    <property type="match status" value="1"/>
</dbReference>
<dbReference type="InterPro" id="IPR036390">
    <property type="entry name" value="WH_DNA-bd_sf"/>
</dbReference>
<name>A0ABR2VP65_9FUNG</name>
<evidence type="ECO:0000259" key="1">
    <source>
        <dbReference type="SMART" id="SM01075"/>
    </source>
</evidence>
<protein>
    <recommendedName>
        <fullName evidence="1">CDT1 Geminin-binding domain-containing protein</fullName>
    </recommendedName>
</protein>
<dbReference type="SUPFAM" id="SSF46785">
    <property type="entry name" value="Winged helix' DNA-binding domain"/>
    <property type="match status" value="1"/>
</dbReference>
<feature type="domain" description="CDT1 Geminin-binding" evidence="1">
    <location>
        <begin position="248"/>
        <end position="377"/>
    </location>
</feature>
<evidence type="ECO:0000313" key="3">
    <source>
        <dbReference type="Proteomes" id="UP001479436"/>
    </source>
</evidence>
<sequence>MSQAQTLKNFLSVQKKGSINTKDSVTKKRALTILDAALLEAPPVKKTRTSLRLSSKLETKELPSTEFAEPEAKDTSSVLSGPTQNIIDRILTRSRRKLVQPKLAGFINSPEPSSDKVKEIQNVTKDVAKLIESNFSFDNVLDTEAINRSENDVKLPADNCLESKAEISAANKSTDSDTVEALEPIKKVPGYIKYRHLLQSTPSNDSHSKAQEAPKETTLVSANTTPKTTVPGFKKHGHLLAGKIELPLPEKFETLEKIFHALHHTIVFFKSQNLNCVYHRMKKPVENMCNRTFTLDHLAQIKTVYPEAFRYEALKYMHQGQRIESVLLEVDDAEEKLYDNQTNIYETLKLAGSKLELRLKEFRRRLINIVKAEHEDRDPGRI</sequence>
<keyword evidence="3" id="KW-1185">Reference proteome</keyword>
<dbReference type="InterPro" id="IPR045173">
    <property type="entry name" value="Cdt1"/>
</dbReference>
<dbReference type="InterPro" id="IPR014939">
    <property type="entry name" value="CDT1_Gemini-bd-like"/>
</dbReference>
<dbReference type="EMBL" id="JASJQH010008588">
    <property type="protein sequence ID" value="KAK9687859.1"/>
    <property type="molecule type" value="Genomic_DNA"/>
</dbReference>
<evidence type="ECO:0000313" key="2">
    <source>
        <dbReference type="EMBL" id="KAK9687859.1"/>
    </source>
</evidence>
<accession>A0ABR2VP65</accession>
<gene>
    <name evidence="2" type="ORF">K7432_014618</name>
</gene>
<dbReference type="Proteomes" id="UP001479436">
    <property type="component" value="Unassembled WGS sequence"/>
</dbReference>
<reference evidence="2 3" key="1">
    <citation type="submission" date="2023-04" db="EMBL/GenBank/DDBJ databases">
        <title>Genome of Basidiobolus ranarum AG-B5.</title>
        <authorList>
            <person name="Stajich J.E."/>
            <person name="Carter-House D."/>
            <person name="Gryganskyi A."/>
        </authorList>
    </citation>
    <scope>NUCLEOTIDE SEQUENCE [LARGE SCALE GENOMIC DNA]</scope>
    <source>
        <strain evidence="2 3">AG-B5</strain>
    </source>
</reference>
<dbReference type="SMART" id="SM01075">
    <property type="entry name" value="CDT1"/>
    <property type="match status" value="1"/>
</dbReference>
<dbReference type="Pfam" id="PF08839">
    <property type="entry name" value="CDT1"/>
    <property type="match status" value="1"/>
</dbReference>
<organism evidence="2 3">
    <name type="scientific">Basidiobolus ranarum</name>
    <dbReference type="NCBI Taxonomy" id="34480"/>
    <lineage>
        <taxon>Eukaryota</taxon>
        <taxon>Fungi</taxon>
        <taxon>Fungi incertae sedis</taxon>
        <taxon>Zoopagomycota</taxon>
        <taxon>Entomophthoromycotina</taxon>
        <taxon>Basidiobolomycetes</taxon>
        <taxon>Basidiobolales</taxon>
        <taxon>Basidiobolaceae</taxon>
        <taxon>Basidiobolus</taxon>
    </lineage>
</organism>
<dbReference type="PANTHER" id="PTHR28637">
    <property type="entry name" value="DNA REPLICATION FACTOR CDT1"/>
    <property type="match status" value="1"/>
</dbReference>
<comment type="caution">
    <text evidence="2">The sequence shown here is derived from an EMBL/GenBank/DDBJ whole genome shotgun (WGS) entry which is preliminary data.</text>
</comment>